<dbReference type="eggNOG" id="ENOG502S4UR">
    <property type="taxonomic scope" value="Eukaryota"/>
</dbReference>
<dbReference type="InterPro" id="IPR050789">
    <property type="entry name" value="Diverse_Enzym_Activities"/>
</dbReference>
<organism evidence="4 5">
    <name type="scientific">Eutypa lata (strain UCR-EL1)</name>
    <name type="common">Grapevine dieback disease fungus</name>
    <name type="synonym">Eutypa armeniacae</name>
    <dbReference type="NCBI Taxonomy" id="1287681"/>
    <lineage>
        <taxon>Eukaryota</taxon>
        <taxon>Fungi</taxon>
        <taxon>Dikarya</taxon>
        <taxon>Ascomycota</taxon>
        <taxon>Pezizomycotina</taxon>
        <taxon>Sordariomycetes</taxon>
        <taxon>Xylariomycetidae</taxon>
        <taxon>Xylariales</taxon>
        <taxon>Diatrypaceae</taxon>
        <taxon>Eutypa</taxon>
    </lineage>
</organism>
<dbReference type="OrthoDB" id="428260at2759"/>
<dbReference type="Pfam" id="PF00144">
    <property type="entry name" value="Beta-lactamase"/>
    <property type="match status" value="1"/>
</dbReference>
<evidence type="ECO:0000259" key="3">
    <source>
        <dbReference type="Pfam" id="PF00144"/>
    </source>
</evidence>
<evidence type="ECO:0000313" key="4">
    <source>
        <dbReference type="EMBL" id="EMR70349.1"/>
    </source>
</evidence>
<dbReference type="InterPro" id="IPR001466">
    <property type="entry name" value="Beta-lactam-related"/>
</dbReference>
<dbReference type="KEGG" id="ela:UCREL1_2598"/>
<protein>
    <submittedName>
        <fullName evidence="4">Putative beta-lactamase-type transpeptidase protein</fullName>
    </submittedName>
</protein>
<keyword evidence="5" id="KW-1185">Reference proteome</keyword>
<dbReference type="SUPFAM" id="SSF56601">
    <property type="entry name" value="beta-lactamase/transpeptidase-like"/>
    <property type="match status" value="1"/>
</dbReference>
<name>M7SUV1_EUTLA</name>
<accession>M7SUV1</accession>
<proteinExistence type="inferred from homology"/>
<dbReference type="EMBL" id="KB705880">
    <property type="protein sequence ID" value="EMR70349.1"/>
    <property type="molecule type" value="Genomic_DNA"/>
</dbReference>
<dbReference type="PANTHER" id="PTHR43283:SF17">
    <property type="entry name" value="(LOVD), PUTATIVE (AFU_ORTHOLOGUE AFUA_5G00920)-RELATED"/>
    <property type="match status" value="1"/>
</dbReference>
<dbReference type="AlphaFoldDB" id="M7SUV1"/>
<sequence length="405" mass="44179">MALKGVKSRLDNILEAFVAPPDITVAEDKLLAAGFVVVDRNDVLYSGAAGHLRFEPDSEKYTVDSISWAASMTKLITAVCLLQLVERGLMGLDEDAGAYVPQLKEMQIVTDSSNEAGNPSMKENKSPITLRHLLTHTSGLSYVEVHPRLLKWAEAVGRPLDSNNRDLEYYVMPLVFAPGESWAYGTGLDWAGQLLEKVTGQRLGAYMQEHIFGPLGMSSTGFQPRDIPNFETRSTAAGHRSPAPDQTLTPLVSFSRRLGEDDIESGGAGLFGSPADYAKFLQAVLQGRLLSPETTEAMFTPQLSEEPRAALEKFFAALPLMMLPEFDAGVSIDHGLGGVVNTQDSPGKRHRGSMAWGGMLNSRWWIDRDAGIAGVFFTSVLPTGDPVVKRVYNELEEAVYSELSQ</sequence>
<comment type="similarity">
    <text evidence="1">Belongs to the class-A beta-lactamase family.</text>
</comment>
<dbReference type="GO" id="GO:0016787">
    <property type="term" value="F:hydrolase activity"/>
    <property type="evidence" value="ECO:0007669"/>
    <property type="project" value="UniProtKB-KW"/>
</dbReference>
<evidence type="ECO:0000313" key="5">
    <source>
        <dbReference type="Proteomes" id="UP000012174"/>
    </source>
</evidence>
<feature type="domain" description="Beta-lactamase-related" evidence="3">
    <location>
        <begin position="27"/>
        <end position="393"/>
    </location>
</feature>
<dbReference type="Proteomes" id="UP000012174">
    <property type="component" value="Unassembled WGS sequence"/>
</dbReference>
<dbReference type="OMA" id="RKGSMMW"/>
<dbReference type="HOGENOM" id="CLU_020027_11_1_1"/>
<evidence type="ECO:0000256" key="2">
    <source>
        <dbReference type="ARBA" id="ARBA00022801"/>
    </source>
</evidence>
<keyword evidence="2" id="KW-0378">Hydrolase</keyword>
<dbReference type="Gene3D" id="3.40.710.10">
    <property type="entry name" value="DD-peptidase/beta-lactamase superfamily"/>
    <property type="match status" value="1"/>
</dbReference>
<evidence type="ECO:0000256" key="1">
    <source>
        <dbReference type="ARBA" id="ARBA00009009"/>
    </source>
</evidence>
<dbReference type="PANTHER" id="PTHR43283">
    <property type="entry name" value="BETA-LACTAMASE-RELATED"/>
    <property type="match status" value="1"/>
</dbReference>
<gene>
    <name evidence="4" type="ORF">UCREL1_2598</name>
</gene>
<dbReference type="InterPro" id="IPR012338">
    <property type="entry name" value="Beta-lactam/transpept-like"/>
</dbReference>
<reference evidence="5" key="1">
    <citation type="journal article" date="2013" name="Genome Announc.">
        <title>Draft genome sequence of the grapevine dieback fungus Eutypa lata UCR-EL1.</title>
        <authorList>
            <person name="Blanco-Ulate B."/>
            <person name="Rolshausen P.E."/>
            <person name="Cantu D."/>
        </authorList>
    </citation>
    <scope>NUCLEOTIDE SEQUENCE [LARGE SCALE GENOMIC DNA]</scope>
    <source>
        <strain evidence="5">UCR-EL1</strain>
    </source>
</reference>
<dbReference type="STRING" id="1287681.M7SUV1"/>